<evidence type="ECO:0000313" key="1">
    <source>
        <dbReference type="EMBL" id="EEF65645.1"/>
    </source>
</evidence>
<dbReference type="STRING" id="545696.HOLDEFILI_04214"/>
<gene>
    <name evidence="1" type="ORF">HOLDEFILI_04214</name>
</gene>
<reference evidence="1 2" key="1">
    <citation type="submission" date="2008-12" db="EMBL/GenBank/DDBJ databases">
        <authorList>
            <person name="Fulton L."/>
            <person name="Clifton S."/>
            <person name="Fulton B."/>
            <person name="Xu J."/>
            <person name="Minx P."/>
            <person name="Pepin K.H."/>
            <person name="Johnson M."/>
            <person name="Bhonagiri V."/>
            <person name="Nash W.E."/>
            <person name="Mardis E.R."/>
            <person name="Wilson R.K."/>
        </authorList>
    </citation>
    <scope>NUCLEOTIDE SEQUENCE [LARGE SCALE GENOMIC DNA]</scope>
    <source>
        <strain evidence="1 2">DSM 12042</strain>
    </source>
</reference>
<reference evidence="1 2" key="2">
    <citation type="submission" date="2009-02" db="EMBL/GenBank/DDBJ databases">
        <title>Draft genome sequence of Holdemania filiformis DSM 12042.</title>
        <authorList>
            <person name="Sudarsanam P."/>
            <person name="Ley R."/>
            <person name="Guruge J."/>
            <person name="Turnbaugh P.J."/>
            <person name="Mahowald M."/>
            <person name="Liep D."/>
            <person name="Gordon J."/>
        </authorList>
    </citation>
    <scope>NUCLEOTIDE SEQUENCE [LARGE SCALE GENOMIC DNA]</scope>
    <source>
        <strain evidence="1 2">DSM 12042</strain>
    </source>
</reference>
<dbReference type="Proteomes" id="UP000005950">
    <property type="component" value="Unassembled WGS sequence"/>
</dbReference>
<dbReference type="EMBL" id="ACCF01000264">
    <property type="protein sequence ID" value="EEF65645.1"/>
    <property type="molecule type" value="Genomic_DNA"/>
</dbReference>
<dbReference type="AlphaFoldDB" id="B9YEE0"/>
<protein>
    <submittedName>
        <fullName evidence="1">Uncharacterized protein</fullName>
    </submittedName>
</protein>
<accession>B9YEE0</accession>
<proteinExistence type="predicted"/>
<name>B9YEE0_9FIRM</name>
<sequence length="65" mass="7395">MKPDLSEAIWLLSFFSGSSSRRTSFLTTLRILNRKPLEAGAGNQYNGHQGKDDEFDDFIKKRLCS</sequence>
<evidence type="ECO:0000313" key="2">
    <source>
        <dbReference type="Proteomes" id="UP000005950"/>
    </source>
</evidence>
<dbReference type="HOGENOM" id="CLU_2843894_0_0_9"/>
<comment type="caution">
    <text evidence="1">The sequence shown here is derived from an EMBL/GenBank/DDBJ whole genome shotgun (WGS) entry which is preliminary data.</text>
</comment>
<organism evidence="1 2">
    <name type="scientific">Holdemania filiformis DSM 12042</name>
    <dbReference type="NCBI Taxonomy" id="545696"/>
    <lineage>
        <taxon>Bacteria</taxon>
        <taxon>Bacillati</taxon>
        <taxon>Bacillota</taxon>
        <taxon>Erysipelotrichia</taxon>
        <taxon>Erysipelotrichales</taxon>
        <taxon>Erysipelotrichaceae</taxon>
        <taxon>Holdemania</taxon>
    </lineage>
</organism>